<keyword evidence="6 9" id="KW-0238">DNA-binding</keyword>
<evidence type="ECO:0000256" key="1">
    <source>
        <dbReference type="ARBA" id="ARBA00004496"/>
    </source>
</evidence>
<comment type="subcellular location">
    <subcellularLocation>
        <location evidence="1">Cytoplasm</location>
    </subcellularLocation>
</comment>
<dbReference type="InterPro" id="IPR039420">
    <property type="entry name" value="WalR-like"/>
</dbReference>
<dbReference type="CDD" id="cd00383">
    <property type="entry name" value="trans_reg_C"/>
    <property type="match status" value="1"/>
</dbReference>
<evidence type="ECO:0000256" key="8">
    <source>
        <dbReference type="PROSITE-ProRule" id="PRU00169"/>
    </source>
</evidence>
<evidence type="ECO:0000259" key="11">
    <source>
        <dbReference type="PROSITE" id="PS51755"/>
    </source>
</evidence>
<evidence type="ECO:0000256" key="9">
    <source>
        <dbReference type="PROSITE-ProRule" id="PRU01091"/>
    </source>
</evidence>
<proteinExistence type="predicted"/>
<dbReference type="PROSITE" id="PS51755">
    <property type="entry name" value="OMPR_PHOB"/>
    <property type="match status" value="1"/>
</dbReference>
<dbReference type="AlphaFoldDB" id="A0A318H0M4"/>
<dbReference type="PROSITE" id="PS50110">
    <property type="entry name" value="RESPONSE_REGULATORY"/>
    <property type="match status" value="1"/>
</dbReference>
<dbReference type="Gene3D" id="3.40.50.2300">
    <property type="match status" value="1"/>
</dbReference>
<evidence type="ECO:0000256" key="6">
    <source>
        <dbReference type="ARBA" id="ARBA00023125"/>
    </source>
</evidence>
<organism evidence="12 13">
    <name type="scientific">Sphaerotilus hippei</name>
    <dbReference type="NCBI Taxonomy" id="744406"/>
    <lineage>
        <taxon>Bacteria</taxon>
        <taxon>Pseudomonadati</taxon>
        <taxon>Pseudomonadota</taxon>
        <taxon>Betaproteobacteria</taxon>
        <taxon>Burkholderiales</taxon>
        <taxon>Sphaerotilaceae</taxon>
        <taxon>Sphaerotilus</taxon>
    </lineage>
</organism>
<dbReference type="GO" id="GO:0006355">
    <property type="term" value="P:regulation of DNA-templated transcription"/>
    <property type="evidence" value="ECO:0007669"/>
    <property type="project" value="InterPro"/>
</dbReference>
<dbReference type="GO" id="GO:0005829">
    <property type="term" value="C:cytosol"/>
    <property type="evidence" value="ECO:0007669"/>
    <property type="project" value="TreeGrafter"/>
</dbReference>
<dbReference type="SUPFAM" id="SSF52172">
    <property type="entry name" value="CheY-like"/>
    <property type="match status" value="1"/>
</dbReference>
<feature type="domain" description="OmpR/PhoB-type" evidence="11">
    <location>
        <begin position="129"/>
        <end position="228"/>
    </location>
</feature>
<dbReference type="RefSeq" id="WP_110400357.1">
    <property type="nucleotide sequence ID" value="NZ_QJJS01000006.1"/>
</dbReference>
<keyword evidence="7" id="KW-0804">Transcription</keyword>
<dbReference type="Proteomes" id="UP000247811">
    <property type="component" value="Unassembled WGS sequence"/>
</dbReference>
<dbReference type="Pfam" id="PF00072">
    <property type="entry name" value="Response_reg"/>
    <property type="match status" value="1"/>
</dbReference>
<dbReference type="GO" id="GO:0000976">
    <property type="term" value="F:transcription cis-regulatory region binding"/>
    <property type="evidence" value="ECO:0007669"/>
    <property type="project" value="TreeGrafter"/>
</dbReference>
<dbReference type="Gene3D" id="6.10.250.690">
    <property type="match status" value="1"/>
</dbReference>
<evidence type="ECO:0000313" key="13">
    <source>
        <dbReference type="Proteomes" id="UP000247811"/>
    </source>
</evidence>
<dbReference type="InterPro" id="IPR001867">
    <property type="entry name" value="OmpR/PhoB-type_DNA-bd"/>
</dbReference>
<dbReference type="PANTHER" id="PTHR48111">
    <property type="entry name" value="REGULATOR OF RPOS"/>
    <property type="match status" value="1"/>
</dbReference>
<feature type="domain" description="Response regulatory" evidence="10">
    <location>
        <begin position="4"/>
        <end position="120"/>
    </location>
</feature>
<keyword evidence="2" id="KW-0963">Cytoplasm</keyword>
<dbReference type="InterPro" id="IPR036388">
    <property type="entry name" value="WH-like_DNA-bd_sf"/>
</dbReference>
<protein>
    <submittedName>
        <fullName evidence="12">DNA-binding response OmpR family regulator</fullName>
    </submittedName>
</protein>
<name>A0A318H0M4_9BURK</name>
<dbReference type="FunFam" id="1.10.10.10:FF:000099">
    <property type="entry name" value="Two-component system response regulator TorR"/>
    <property type="match status" value="1"/>
</dbReference>
<dbReference type="OrthoDB" id="165980at2"/>
<dbReference type="GO" id="GO:0032993">
    <property type="term" value="C:protein-DNA complex"/>
    <property type="evidence" value="ECO:0007669"/>
    <property type="project" value="TreeGrafter"/>
</dbReference>
<evidence type="ECO:0000256" key="5">
    <source>
        <dbReference type="ARBA" id="ARBA00023015"/>
    </source>
</evidence>
<dbReference type="GO" id="GO:0000156">
    <property type="term" value="F:phosphorelay response regulator activity"/>
    <property type="evidence" value="ECO:0007669"/>
    <property type="project" value="TreeGrafter"/>
</dbReference>
<dbReference type="PANTHER" id="PTHR48111:SF4">
    <property type="entry name" value="DNA-BINDING DUAL TRANSCRIPTIONAL REGULATOR OMPR"/>
    <property type="match status" value="1"/>
</dbReference>
<dbReference type="SUPFAM" id="SSF46894">
    <property type="entry name" value="C-terminal effector domain of the bipartite response regulators"/>
    <property type="match status" value="1"/>
</dbReference>
<evidence type="ECO:0000256" key="2">
    <source>
        <dbReference type="ARBA" id="ARBA00022490"/>
    </source>
</evidence>
<keyword evidence="3 8" id="KW-0597">Phosphoprotein</keyword>
<dbReference type="SMART" id="SM00862">
    <property type="entry name" value="Trans_reg_C"/>
    <property type="match status" value="1"/>
</dbReference>
<dbReference type="SMART" id="SM00448">
    <property type="entry name" value="REC"/>
    <property type="match status" value="1"/>
</dbReference>
<dbReference type="InterPro" id="IPR011006">
    <property type="entry name" value="CheY-like_superfamily"/>
</dbReference>
<feature type="DNA-binding region" description="OmpR/PhoB-type" evidence="9">
    <location>
        <begin position="129"/>
        <end position="228"/>
    </location>
</feature>
<sequence>MPAHLLLIDDDARLTSMVRDYLSAAGMTVSVAGDLAQGRAMLLRETFDALVLDLMLPDGDGLDLTRELRADARWRSLPLLMLTARGEPMDRIVGLELGADDYLPKPFEPRELLARLKALLRRTAPQGDDGVLRFGRLEVDPQARQVRIGGEHCDLTSYQFDILMVLAGSPGRVLSRDQIMDALKGHPMDAFDRSIDVHVSRIRSAIEDDPKNPRRILTVRGAGYVFARKQDAEAA</sequence>
<dbReference type="EMBL" id="QJJS01000006">
    <property type="protein sequence ID" value="PXW96523.1"/>
    <property type="molecule type" value="Genomic_DNA"/>
</dbReference>
<feature type="modified residue" description="4-aspartylphosphate" evidence="8">
    <location>
        <position position="53"/>
    </location>
</feature>
<keyword evidence="4" id="KW-0902">Two-component regulatory system</keyword>
<evidence type="ECO:0000259" key="10">
    <source>
        <dbReference type="PROSITE" id="PS50110"/>
    </source>
</evidence>
<reference evidence="12 13" key="1">
    <citation type="submission" date="2018-05" db="EMBL/GenBank/DDBJ databases">
        <title>Genomic Encyclopedia of Type Strains, Phase IV (KMG-IV): sequencing the most valuable type-strain genomes for metagenomic binning, comparative biology and taxonomic classification.</title>
        <authorList>
            <person name="Goeker M."/>
        </authorList>
    </citation>
    <scope>NUCLEOTIDE SEQUENCE [LARGE SCALE GENOMIC DNA]</scope>
    <source>
        <strain evidence="12 13">DSM 566</strain>
    </source>
</reference>
<comment type="caution">
    <text evidence="12">The sequence shown here is derived from an EMBL/GenBank/DDBJ whole genome shotgun (WGS) entry which is preliminary data.</text>
</comment>
<dbReference type="Gene3D" id="1.10.10.10">
    <property type="entry name" value="Winged helix-like DNA-binding domain superfamily/Winged helix DNA-binding domain"/>
    <property type="match status" value="1"/>
</dbReference>
<evidence type="ECO:0000256" key="3">
    <source>
        <dbReference type="ARBA" id="ARBA00022553"/>
    </source>
</evidence>
<dbReference type="Pfam" id="PF00486">
    <property type="entry name" value="Trans_reg_C"/>
    <property type="match status" value="1"/>
</dbReference>
<evidence type="ECO:0000256" key="7">
    <source>
        <dbReference type="ARBA" id="ARBA00023163"/>
    </source>
</evidence>
<keyword evidence="13" id="KW-1185">Reference proteome</keyword>
<dbReference type="InterPro" id="IPR016032">
    <property type="entry name" value="Sig_transdc_resp-reg_C-effctor"/>
</dbReference>
<evidence type="ECO:0000313" key="12">
    <source>
        <dbReference type="EMBL" id="PXW96523.1"/>
    </source>
</evidence>
<dbReference type="InterPro" id="IPR001789">
    <property type="entry name" value="Sig_transdc_resp-reg_receiver"/>
</dbReference>
<keyword evidence="5" id="KW-0805">Transcription regulation</keyword>
<gene>
    <name evidence="12" type="ORF">C7444_10641</name>
</gene>
<accession>A0A318H0M4</accession>
<evidence type="ECO:0000256" key="4">
    <source>
        <dbReference type="ARBA" id="ARBA00023012"/>
    </source>
</evidence>